<dbReference type="InterPro" id="IPR023606">
    <property type="entry name" value="CoA-Trfase_III_dom_1_sf"/>
</dbReference>
<dbReference type="Proteomes" id="UP000006728">
    <property type="component" value="Chromosome"/>
</dbReference>
<proteinExistence type="predicted"/>
<keyword evidence="1" id="KW-0413">Isomerase</keyword>
<protein>
    <submittedName>
        <fullName evidence="1">L-carnitine dehydratase/bile acid-inducible protein F</fullName>
        <ecNumber evidence="1">5.1.99.4</ecNumber>
    </submittedName>
</protein>
<dbReference type="AlphaFoldDB" id="A4FHG9"/>
<sequence>MDALLADVLTGLGVVDGGAVELTGDPRPHVLRSPLDVSGCAVASVAACLTAAAELAHVRTGRRPEVALDTGHVAAAVLGEALLRDPNGQAIAGFAPLSRLWPAADGWVRTHANYPWHRAALLDAFGLPDRGDAETPLAEAIAALPALEVERRAYDAGGLAVAARTASEWCRSDGGGAVADVPLVTFDEPGARVPLGAAPGALPASGLRVLDLTRVIAGPVGTRMLAALGADVLRVDPPHRPELPLHAVDGVIGKASTALEATEDSGQRLLHALADQADVLVTGYRPGALRALGLEPEQVAERHPGTVVVTLSAWGTSGPWATRRGFDSLVQVASGIGWATSADGDRPGALPCQLLDHATGYLVAAGALAALAERARTGRIRHVRLSLARTARWLLDQGLHDDVADGRRWDPDGYRIPLGGGWTGIAPPGRLDGAPLRWPHLPPRYARAIPAWP</sequence>
<dbReference type="PANTHER" id="PTHR48228:SF4">
    <property type="entry name" value="BLR3030 PROTEIN"/>
    <property type="match status" value="1"/>
</dbReference>
<reference evidence="1 2" key="1">
    <citation type="journal article" date="2007" name="Nat. Biotechnol.">
        <title>Complete genome sequence of the erythromycin-producing bacterium Saccharopolyspora erythraea NRRL23338.</title>
        <authorList>
            <person name="Oliynyk M."/>
            <person name="Samborskyy M."/>
            <person name="Lester J.B."/>
            <person name="Mironenko T."/>
            <person name="Scott N."/>
            <person name="Dickens S."/>
            <person name="Haydock S.F."/>
            <person name="Leadlay P.F."/>
        </authorList>
    </citation>
    <scope>NUCLEOTIDE SEQUENCE [LARGE SCALE GENOMIC DNA]</scope>
    <source>
        <strain evidence="2">ATCC 11635 / DSM 40517 / JCM 4748 / NBRC 13426 / NCIMB 8594 / NRRL 2338</strain>
    </source>
</reference>
<dbReference type="EC" id="5.1.99.4" evidence="1"/>
<evidence type="ECO:0000313" key="2">
    <source>
        <dbReference type="Proteomes" id="UP000006728"/>
    </source>
</evidence>
<dbReference type="STRING" id="405948.SACE_4225"/>
<dbReference type="SUPFAM" id="SSF89796">
    <property type="entry name" value="CoA-transferase family III (CaiB/BaiF)"/>
    <property type="match status" value="2"/>
</dbReference>
<evidence type="ECO:0000313" key="1">
    <source>
        <dbReference type="EMBL" id="CAM03494.1"/>
    </source>
</evidence>
<dbReference type="eggNOG" id="COG1804">
    <property type="taxonomic scope" value="Bacteria"/>
</dbReference>
<gene>
    <name evidence="1" type="ordered locus">SACE_4225</name>
</gene>
<dbReference type="Gene3D" id="3.40.50.10540">
    <property type="entry name" value="Crotonobetainyl-coa:carnitine coa-transferase, domain 1"/>
    <property type="match status" value="2"/>
</dbReference>
<name>A4FHG9_SACEN</name>
<dbReference type="InterPro" id="IPR044855">
    <property type="entry name" value="CoA-Trfase_III_dom3_sf"/>
</dbReference>
<dbReference type="InterPro" id="IPR003673">
    <property type="entry name" value="CoA-Trfase_fam_III"/>
</dbReference>
<dbReference type="KEGG" id="sen:SACE_4225"/>
<dbReference type="OrthoDB" id="9058532at2"/>
<dbReference type="EMBL" id="AM420293">
    <property type="protein sequence ID" value="CAM03494.1"/>
    <property type="molecule type" value="Genomic_DNA"/>
</dbReference>
<keyword evidence="2" id="KW-1185">Reference proteome</keyword>
<accession>A4FHG9</accession>
<dbReference type="RefSeq" id="WP_009949116.1">
    <property type="nucleotide sequence ID" value="NC_009142.1"/>
</dbReference>
<dbReference type="HOGENOM" id="CLU_021588_0_1_11"/>
<organism evidence="1 2">
    <name type="scientific">Saccharopolyspora erythraea (strain ATCC 11635 / DSM 40517 / JCM 4748 / NBRC 13426 / NCIMB 8594 / NRRL 2338)</name>
    <dbReference type="NCBI Taxonomy" id="405948"/>
    <lineage>
        <taxon>Bacteria</taxon>
        <taxon>Bacillati</taxon>
        <taxon>Actinomycetota</taxon>
        <taxon>Actinomycetes</taxon>
        <taxon>Pseudonocardiales</taxon>
        <taxon>Pseudonocardiaceae</taxon>
        <taxon>Saccharopolyspora</taxon>
    </lineage>
</organism>
<dbReference type="InterPro" id="IPR050509">
    <property type="entry name" value="CoA-transferase_III"/>
</dbReference>
<dbReference type="PANTHER" id="PTHR48228">
    <property type="entry name" value="SUCCINYL-COA--D-CITRAMALATE COA-TRANSFERASE"/>
    <property type="match status" value="1"/>
</dbReference>
<dbReference type="GO" id="GO:0008111">
    <property type="term" value="F:alpha-methylacyl-CoA racemase activity"/>
    <property type="evidence" value="ECO:0007669"/>
    <property type="project" value="UniProtKB-EC"/>
</dbReference>
<dbReference type="Gene3D" id="3.30.1540.10">
    <property type="entry name" value="formyl-coa transferase, domain 3"/>
    <property type="match status" value="1"/>
</dbReference>
<dbReference type="Pfam" id="PF02515">
    <property type="entry name" value="CoA_transf_3"/>
    <property type="match status" value="1"/>
</dbReference>